<dbReference type="SUPFAM" id="SSF110849">
    <property type="entry name" value="ParB/Sulfiredoxin"/>
    <property type="match status" value="1"/>
</dbReference>
<dbReference type="SMART" id="SM00470">
    <property type="entry name" value="ParB"/>
    <property type="match status" value="1"/>
</dbReference>
<dbReference type="InterPro" id="IPR003115">
    <property type="entry name" value="ParB_N"/>
</dbReference>
<protein>
    <submittedName>
        <fullName evidence="3">Plasmid partitioning protein RepB</fullName>
    </submittedName>
</protein>
<dbReference type="Pfam" id="PF07506">
    <property type="entry name" value="RepB"/>
    <property type="match status" value="1"/>
</dbReference>
<dbReference type="Gene3D" id="1.10.10.2830">
    <property type="match status" value="1"/>
</dbReference>
<accession>A0ABQ3FSF5</accession>
<dbReference type="Pfam" id="PF02195">
    <property type="entry name" value="ParB_N"/>
    <property type="match status" value="1"/>
</dbReference>
<comment type="similarity">
    <text evidence="1">Belongs to the ParB family.</text>
</comment>
<dbReference type="InterPro" id="IPR050336">
    <property type="entry name" value="Chromosome_partition/occlusion"/>
</dbReference>
<dbReference type="PANTHER" id="PTHR33375">
    <property type="entry name" value="CHROMOSOME-PARTITIONING PROTEIN PARB-RELATED"/>
    <property type="match status" value="1"/>
</dbReference>
<evidence type="ECO:0000313" key="3">
    <source>
        <dbReference type="EMBL" id="GHC36877.1"/>
    </source>
</evidence>
<dbReference type="RefSeq" id="WP_029372472.1">
    <property type="nucleotide sequence ID" value="NZ_BMYI01000021.1"/>
</dbReference>
<evidence type="ECO:0000256" key="1">
    <source>
        <dbReference type="ARBA" id="ARBA00006295"/>
    </source>
</evidence>
<dbReference type="NCBIfam" id="TIGR03454">
    <property type="entry name" value="partition_RepB"/>
    <property type="match status" value="1"/>
</dbReference>
<organism evidence="3 4">
    <name type="scientific">Gemmobacter nanjingensis</name>
    <dbReference type="NCBI Taxonomy" id="488454"/>
    <lineage>
        <taxon>Bacteria</taxon>
        <taxon>Pseudomonadati</taxon>
        <taxon>Pseudomonadota</taxon>
        <taxon>Alphaproteobacteria</taxon>
        <taxon>Rhodobacterales</taxon>
        <taxon>Paracoccaceae</taxon>
        <taxon>Gemmobacter</taxon>
    </lineage>
</organism>
<comment type="caution">
    <text evidence="3">The sequence shown here is derived from an EMBL/GenBank/DDBJ whole genome shotgun (WGS) entry which is preliminary data.</text>
</comment>
<dbReference type="NCBIfam" id="TIGR00180">
    <property type="entry name" value="parB_part"/>
    <property type="match status" value="1"/>
</dbReference>
<dbReference type="InterPro" id="IPR011111">
    <property type="entry name" value="Plasmid_RepB"/>
</dbReference>
<dbReference type="InterPro" id="IPR036086">
    <property type="entry name" value="ParB/Sulfiredoxin_sf"/>
</dbReference>
<dbReference type="EMBL" id="BMYI01000021">
    <property type="protein sequence ID" value="GHC36877.1"/>
    <property type="molecule type" value="Genomic_DNA"/>
</dbReference>
<dbReference type="SUPFAM" id="SSF109709">
    <property type="entry name" value="KorB DNA-binding domain-like"/>
    <property type="match status" value="1"/>
</dbReference>
<name>A0ABQ3FSF5_9RHOB</name>
<keyword evidence="4" id="KW-1185">Reference proteome</keyword>
<proteinExistence type="inferred from homology"/>
<reference evidence="4" key="1">
    <citation type="journal article" date="2019" name="Int. J. Syst. Evol. Microbiol.">
        <title>The Global Catalogue of Microorganisms (GCM) 10K type strain sequencing project: providing services to taxonomists for standard genome sequencing and annotation.</title>
        <authorList>
            <consortium name="The Broad Institute Genomics Platform"/>
            <consortium name="The Broad Institute Genome Sequencing Center for Infectious Disease"/>
            <person name="Wu L."/>
            <person name="Ma J."/>
        </authorList>
    </citation>
    <scope>NUCLEOTIDE SEQUENCE [LARGE SCALE GENOMIC DNA]</scope>
    <source>
        <strain evidence="4">KCTC 23298</strain>
    </source>
</reference>
<evidence type="ECO:0000313" key="4">
    <source>
        <dbReference type="Proteomes" id="UP000658305"/>
    </source>
</evidence>
<dbReference type="InterPro" id="IPR037972">
    <property type="entry name" value="RepB_N"/>
</dbReference>
<dbReference type="CDD" id="cd16405">
    <property type="entry name" value="RepB_like_N"/>
    <property type="match status" value="1"/>
</dbReference>
<evidence type="ECO:0000259" key="2">
    <source>
        <dbReference type="SMART" id="SM00470"/>
    </source>
</evidence>
<dbReference type="Gene3D" id="3.90.1530.30">
    <property type="match status" value="1"/>
</dbReference>
<dbReference type="PANTHER" id="PTHR33375:SF1">
    <property type="entry name" value="CHROMOSOME-PARTITIONING PROTEIN PARB-RELATED"/>
    <property type="match status" value="1"/>
</dbReference>
<gene>
    <name evidence="3" type="primary">repB1</name>
    <name evidence="3" type="ORF">GCM10007291_42950</name>
</gene>
<dbReference type="InterPro" id="IPR004437">
    <property type="entry name" value="ParB/RepB/Spo0J"/>
</dbReference>
<dbReference type="InterPro" id="IPR017819">
    <property type="entry name" value="Plasmid_partition_RepB"/>
</dbReference>
<dbReference type="Proteomes" id="UP000658305">
    <property type="component" value="Unassembled WGS sequence"/>
</dbReference>
<sequence length="324" mass="35493">MKRDLLAKSLAQMGSKPLVAAEAGSKVDESSPRSLKSMSDVLSQVSAQAAQDVDVNEIGDSEIADRFDVSEGLDDLIESIRTSGQQLPALLRYRRGPGPRYEVVYGRRRIAACRVLGIKVKAYVKEMDHREALVSQALENSARLERSFIEQAIFATKLEDQGFTRAEIGDVLAVDKGTLSKLIGVARDVPDAVIYKIGAAHEAGRRPWLELRRLVKTENAPSDSSVLLLVPEEGTAAEKLSAVIDALQKVADAQQNAAESAAKGPSPAPLNKMPATSVAFRSKGQRLLIEVSDKKERGFINFVETQLERLYQEWKENHDAETVK</sequence>
<feature type="domain" description="ParB-like N-terminal" evidence="2">
    <location>
        <begin position="51"/>
        <end position="141"/>
    </location>
</feature>